<dbReference type="InterPro" id="IPR017850">
    <property type="entry name" value="Alkaline_phosphatase_core_sf"/>
</dbReference>
<protein>
    <submittedName>
        <fullName evidence="2">Nucleotide pyrophosphatase</fullName>
    </submittedName>
</protein>
<keyword evidence="3" id="KW-1185">Reference proteome</keyword>
<sequence length="483" mass="54610">MSRRVIVVGLDSAPPELLFGRMLEHMPNLRAMVEAGLHGPLRSCDPPITVPAWQVMSTSASPGRLGLYGFRHRKGHSYAEAWTPNSYSVRLPRIWDVLARHGKRSCLIGVPPAYPPKPLKGWSVSCFLTPPNAERYTHPADLRREIEGLVGEYLFDVKFRVEDRETLREKLFEMTEKRFDVVRHLATTKPWDFFMLVEIGVDRLGHAFWKFFDPGHPRYVPNNPYERVADEYYRLIDRRLGELLELLDDAVFLVVSDHGSKAMRGAFCINEWLIERGYLKLDQAPEGAVALDGASVDWDNTRAWGWGGYYARIFLNLEGREPRGVIPGGRYEEAREELAEELRTIKRPDGERMRVAVFRPEELYPAALGNPPDLMVYFDDLDWRSAGTVGHGGLYLSENDTGPDDSVHSMDGIFVLYDPTRRYARRVEGASILDVAPTVLELMGVPAPGGMEGHPVGLLGKQEVPPRSHGNEVRPTKPAQRSV</sequence>
<dbReference type="Gene3D" id="3.40.720.10">
    <property type="entry name" value="Alkaline Phosphatase, subunit A"/>
    <property type="match status" value="2"/>
</dbReference>
<dbReference type="EMBL" id="CP045119">
    <property type="protein sequence ID" value="QIN81829.1"/>
    <property type="molecule type" value="Genomic_DNA"/>
</dbReference>
<evidence type="ECO:0000313" key="3">
    <source>
        <dbReference type="Proteomes" id="UP000501452"/>
    </source>
</evidence>
<dbReference type="Proteomes" id="UP000501452">
    <property type="component" value="Chromosome"/>
</dbReference>
<dbReference type="KEGG" id="rub:GBA63_03620"/>
<dbReference type="InterPro" id="IPR002591">
    <property type="entry name" value="Phosphodiest/P_Trfase"/>
</dbReference>
<name>A0A6G8Q5X4_9ACTN</name>
<dbReference type="AlphaFoldDB" id="A0A6G8Q5X4"/>
<gene>
    <name evidence="2" type="ORF">GBA63_03620</name>
</gene>
<dbReference type="Pfam" id="PF01663">
    <property type="entry name" value="Phosphodiest"/>
    <property type="match status" value="1"/>
</dbReference>
<dbReference type="RefSeq" id="WP_166173589.1">
    <property type="nucleotide sequence ID" value="NZ_CP045119.1"/>
</dbReference>
<feature type="region of interest" description="Disordered" evidence="1">
    <location>
        <begin position="451"/>
        <end position="483"/>
    </location>
</feature>
<evidence type="ECO:0000313" key="2">
    <source>
        <dbReference type="EMBL" id="QIN81829.1"/>
    </source>
</evidence>
<evidence type="ECO:0000256" key="1">
    <source>
        <dbReference type="SAM" id="MobiDB-lite"/>
    </source>
</evidence>
<feature type="compositionally biased region" description="Basic and acidic residues" evidence="1">
    <location>
        <begin position="464"/>
        <end position="475"/>
    </location>
</feature>
<dbReference type="SUPFAM" id="SSF53649">
    <property type="entry name" value="Alkaline phosphatase-like"/>
    <property type="match status" value="1"/>
</dbReference>
<proteinExistence type="predicted"/>
<reference evidence="2 3" key="1">
    <citation type="submission" date="2019-10" db="EMBL/GenBank/DDBJ databases">
        <title>Rubrobacter sp nov SCSIO 52090 isolated from a deep-sea sediment in the South China Sea.</title>
        <authorList>
            <person name="Chen R.W."/>
        </authorList>
    </citation>
    <scope>NUCLEOTIDE SEQUENCE [LARGE SCALE GENOMIC DNA]</scope>
    <source>
        <strain evidence="2 3">SCSIO 52909</strain>
    </source>
</reference>
<accession>A0A6G8Q5X4</accession>
<organism evidence="2 3">
    <name type="scientific">Rubrobacter tropicus</name>
    <dbReference type="NCBI Taxonomy" id="2653851"/>
    <lineage>
        <taxon>Bacteria</taxon>
        <taxon>Bacillati</taxon>
        <taxon>Actinomycetota</taxon>
        <taxon>Rubrobacteria</taxon>
        <taxon>Rubrobacterales</taxon>
        <taxon>Rubrobacteraceae</taxon>
        <taxon>Rubrobacter</taxon>
    </lineage>
</organism>